<evidence type="ECO:0000313" key="3">
    <source>
        <dbReference type="EMBL" id="SMP44213.1"/>
    </source>
</evidence>
<feature type="region of interest" description="Disordered" evidence="1">
    <location>
        <begin position="26"/>
        <end position="50"/>
    </location>
</feature>
<organism evidence="3 4">
    <name type="scientific">Noviherbaspirillum suwonense</name>
    <dbReference type="NCBI Taxonomy" id="1224511"/>
    <lineage>
        <taxon>Bacteria</taxon>
        <taxon>Pseudomonadati</taxon>
        <taxon>Pseudomonadota</taxon>
        <taxon>Betaproteobacteria</taxon>
        <taxon>Burkholderiales</taxon>
        <taxon>Oxalobacteraceae</taxon>
        <taxon>Noviherbaspirillum</taxon>
    </lineage>
</organism>
<feature type="compositionally biased region" description="Low complexity" evidence="1">
    <location>
        <begin position="27"/>
        <end position="47"/>
    </location>
</feature>
<feature type="signal peptide" evidence="2">
    <location>
        <begin position="1"/>
        <end position="23"/>
    </location>
</feature>
<evidence type="ECO:0000256" key="1">
    <source>
        <dbReference type="SAM" id="MobiDB-lite"/>
    </source>
</evidence>
<sequence>MKTQSGLFIAALLLAGCAQNPLAKNGAANTQPATSAQAQPATAASSAGKREVKGINDWSGYIQGTPAANSRFSSLKIGMGQKEAMDIAGQPTDQGSHITGKAFIPFYMGSGSVETWLHYKGVGRLLFASNGGFSTSTGLIGIEHDASERGYR</sequence>
<evidence type="ECO:0000256" key="2">
    <source>
        <dbReference type="SAM" id="SignalP"/>
    </source>
</evidence>
<accession>A0ABY1PUR0</accession>
<evidence type="ECO:0000313" key="4">
    <source>
        <dbReference type="Proteomes" id="UP001158049"/>
    </source>
</evidence>
<comment type="caution">
    <text evidence="3">The sequence shown here is derived from an EMBL/GenBank/DDBJ whole genome shotgun (WGS) entry which is preliminary data.</text>
</comment>
<feature type="chain" id="PRO_5046445913" description="Lipoprotein" evidence="2">
    <location>
        <begin position="24"/>
        <end position="152"/>
    </location>
</feature>
<gene>
    <name evidence="3" type="ORF">SAMN06295970_101403</name>
</gene>
<protein>
    <recommendedName>
        <fullName evidence="5">Lipoprotein</fullName>
    </recommendedName>
</protein>
<evidence type="ECO:0008006" key="5">
    <source>
        <dbReference type="Google" id="ProtNLM"/>
    </source>
</evidence>
<dbReference type="PROSITE" id="PS51257">
    <property type="entry name" value="PROKAR_LIPOPROTEIN"/>
    <property type="match status" value="1"/>
</dbReference>
<dbReference type="EMBL" id="FXUL01000001">
    <property type="protein sequence ID" value="SMP44213.1"/>
    <property type="molecule type" value="Genomic_DNA"/>
</dbReference>
<keyword evidence="2" id="KW-0732">Signal</keyword>
<dbReference type="Proteomes" id="UP001158049">
    <property type="component" value="Unassembled WGS sequence"/>
</dbReference>
<reference evidence="3 4" key="1">
    <citation type="submission" date="2017-05" db="EMBL/GenBank/DDBJ databases">
        <authorList>
            <person name="Varghese N."/>
            <person name="Submissions S."/>
        </authorList>
    </citation>
    <scope>NUCLEOTIDE SEQUENCE [LARGE SCALE GENOMIC DNA]</scope>
    <source>
        <strain evidence="3 4">DSM 26001</strain>
    </source>
</reference>
<name>A0ABY1PUR0_9BURK</name>
<dbReference type="RefSeq" id="WP_283440546.1">
    <property type="nucleotide sequence ID" value="NZ_FXUL01000001.1"/>
</dbReference>
<keyword evidence="4" id="KW-1185">Reference proteome</keyword>
<proteinExistence type="predicted"/>